<dbReference type="OrthoDB" id="2403843at2759"/>
<organism evidence="2 3">
    <name type="scientific">Linnemannia elongata AG-77</name>
    <dbReference type="NCBI Taxonomy" id="1314771"/>
    <lineage>
        <taxon>Eukaryota</taxon>
        <taxon>Fungi</taxon>
        <taxon>Fungi incertae sedis</taxon>
        <taxon>Mucoromycota</taxon>
        <taxon>Mortierellomycotina</taxon>
        <taxon>Mortierellomycetes</taxon>
        <taxon>Mortierellales</taxon>
        <taxon>Mortierellaceae</taxon>
        <taxon>Linnemannia</taxon>
    </lineage>
</organism>
<feature type="region of interest" description="Disordered" evidence="1">
    <location>
        <begin position="236"/>
        <end position="255"/>
    </location>
</feature>
<protein>
    <submittedName>
        <fullName evidence="2">Uncharacterized protein</fullName>
    </submittedName>
</protein>
<gene>
    <name evidence="2" type="ORF">K457DRAFT_14028</name>
</gene>
<dbReference type="AlphaFoldDB" id="A0A197KAT8"/>
<feature type="region of interest" description="Disordered" evidence="1">
    <location>
        <begin position="147"/>
        <end position="188"/>
    </location>
</feature>
<name>A0A197KAT8_9FUNG</name>
<evidence type="ECO:0000256" key="1">
    <source>
        <dbReference type="SAM" id="MobiDB-lite"/>
    </source>
</evidence>
<feature type="compositionally biased region" description="Polar residues" evidence="1">
    <location>
        <begin position="32"/>
        <end position="44"/>
    </location>
</feature>
<evidence type="ECO:0000313" key="3">
    <source>
        <dbReference type="Proteomes" id="UP000078512"/>
    </source>
</evidence>
<feature type="compositionally biased region" description="Low complexity" evidence="1">
    <location>
        <begin position="18"/>
        <end position="31"/>
    </location>
</feature>
<keyword evidence="3" id="KW-1185">Reference proteome</keyword>
<feature type="compositionally biased region" description="Low complexity" evidence="1">
    <location>
        <begin position="45"/>
        <end position="70"/>
    </location>
</feature>
<proteinExistence type="predicted"/>
<dbReference type="Proteomes" id="UP000078512">
    <property type="component" value="Unassembled WGS sequence"/>
</dbReference>
<feature type="region of interest" description="Disordered" evidence="1">
    <location>
        <begin position="18"/>
        <end position="124"/>
    </location>
</feature>
<sequence length="272" mass="29884">MSEIPEIPDYNKIYHTWSYSSSDPLDSVPDPQIQQNPRLPSQPMNTTVDNTTVDNTTVHNTTVDNTTVNNSNGYGPLDYGHDLPPVTTAHTNNTVNMAPFQEPTSSNDQQRTSSSSSAGQVHRRSSVGHLLDWIIGVDSSHQIPLRKTVSQPATANISNSGRRRSSIAKFLKPDPQPNEGSGANLGRRRSSAFTSLGFKTDAGGNEHKGPYANVSRSQAEYMDRIREAERNMHLTHNKDGLPLPKDNTMQAGGRRRSSVVKILGFDKPLLAR</sequence>
<evidence type="ECO:0000313" key="2">
    <source>
        <dbReference type="EMBL" id="OAQ34822.1"/>
    </source>
</evidence>
<accession>A0A197KAT8</accession>
<dbReference type="EMBL" id="KV442016">
    <property type="protein sequence ID" value="OAQ34822.1"/>
    <property type="molecule type" value="Genomic_DNA"/>
</dbReference>
<reference evidence="2 3" key="1">
    <citation type="submission" date="2016-05" db="EMBL/GenBank/DDBJ databases">
        <title>Genome sequencing reveals origins of a unique bacterial endosymbiosis in the earliest lineages of terrestrial Fungi.</title>
        <authorList>
            <consortium name="DOE Joint Genome Institute"/>
            <person name="Uehling J."/>
            <person name="Gryganskyi A."/>
            <person name="Hameed K."/>
            <person name="Tschaplinski T."/>
            <person name="Misztal P."/>
            <person name="Wu S."/>
            <person name="Desiro A."/>
            <person name="Vande Pol N."/>
            <person name="Du Z.-Y."/>
            <person name="Zienkiewicz A."/>
            <person name="Zienkiewicz K."/>
            <person name="Morin E."/>
            <person name="Tisserant E."/>
            <person name="Splivallo R."/>
            <person name="Hainaut M."/>
            <person name="Henrissat B."/>
            <person name="Ohm R."/>
            <person name="Kuo A."/>
            <person name="Yan J."/>
            <person name="Lipzen A."/>
            <person name="Nolan M."/>
            <person name="Labutti K."/>
            <person name="Barry K."/>
            <person name="Goldstein A."/>
            <person name="Labbe J."/>
            <person name="Schadt C."/>
            <person name="Tuskan G."/>
            <person name="Grigoriev I."/>
            <person name="Martin F."/>
            <person name="Vilgalys R."/>
            <person name="Bonito G."/>
        </authorList>
    </citation>
    <scope>NUCLEOTIDE SEQUENCE [LARGE SCALE GENOMIC DNA]</scope>
    <source>
        <strain evidence="2 3">AG-77</strain>
    </source>
</reference>
<feature type="compositionally biased region" description="Low complexity" evidence="1">
    <location>
        <begin position="104"/>
        <end position="117"/>
    </location>
</feature>